<feature type="compositionally biased region" description="Basic and acidic residues" evidence="1">
    <location>
        <begin position="214"/>
        <end position="234"/>
    </location>
</feature>
<evidence type="ECO:0000259" key="4">
    <source>
        <dbReference type="PROSITE" id="PS51782"/>
    </source>
</evidence>
<dbReference type="PROSITE" id="PS51782">
    <property type="entry name" value="LYSM"/>
    <property type="match status" value="1"/>
</dbReference>
<keyword evidence="2" id="KW-1133">Transmembrane helix</keyword>
<organism evidence="5 6">
    <name type="scientific">Ceratodon purpureus</name>
    <name type="common">Fire moss</name>
    <name type="synonym">Dicranum purpureum</name>
    <dbReference type="NCBI Taxonomy" id="3225"/>
    <lineage>
        <taxon>Eukaryota</taxon>
        <taxon>Viridiplantae</taxon>
        <taxon>Streptophyta</taxon>
        <taxon>Embryophyta</taxon>
        <taxon>Bryophyta</taxon>
        <taxon>Bryophytina</taxon>
        <taxon>Bryopsida</taxon>
        <taxon>Dicranidae</taxon>
        <taxon>Pseudoditrichales</taxon>
        <taxon>Ditrichaceae</taxon>
        <taxon>Ceratodon</taxon>
    </lineage>
</organism>
<feature type="compositionally biased region" description="Basic and acidic residues" evidence="1">
    <location>
        <begin position="162"/>
        <end position="180"/>
    </location>
</feature>
<protein>
    <recommendedName>
        <fullName evidence="7">LysM domain-containing protein</fullName>
    </recommendedName>
</protein>
<evidence type="ECO:0000313" key="6">
    <source>
        <dbReference type="Proteomes" id="UP000822688"/>
    </source>
</evidence>
<dbReference type="GO" id="GO:0051015">
    <property type="term" value="F:actin filament binding"/>
    <property type="evidence" value="ECO:0007669"/>
    <property type="project" value="TreeGrafter"/>
</dbReference>
<dbReference type="PANTHER" id="PTHR46756">
    <property type="entry name" value="TRANSGELIN"/>
    <property type="match status" value="1"/>
</dbReference>
<keyword evidence="2" id="KW-0812">Transmembrane</keyword>
<keyword evidence="6" id="KW-1185">Reference proteome</keyword>
<dbReference type="CDD" id="cd00118">
    <property type="entry name" value="LysM"/>
    <property type="match status" value="1"/>
</dbReference>
<feature type="domain" description="LysM" evidence="4">
    <location>
        <begin position="509"/>
        <end position="555"/>
    </location>
</feature>
<evidence type="ECO:0000313" key="5">
    <source>
        <dbReference type="EMBL" id="KAG0577446.1"/>
    </source>
</evidence>
<dbReference type="InterPro" id="IPR036872">
    <property type="entry name" value="CH_dom_sf"/>
</dbReference>
<proteinExistence type="predicted"/>
<feature type="compositionally biased region" description="Low complexity" evidence="1">
    <location>
        <begin position="181"/>
        <end position="192"/>
    </location>
</feature>
<gene>
    <name evidence="5" type="ORF">KC19_5G156700</name>
</gene>
<feature type="region of interest" description="Disordered" evidence="1">
    <location>
        <begin position="403"/>
        <end position="426"/>
    </location>
</feature>
<dbReference type="InterPro" id="IPR018392">
    <property type="entry name" value="LysM"/>
</dbReference>
<evidence type="ECO:0008006" key="7">
    <source>
        <dbReference type="Google" id="ProtNLM"/>
    </source>
</evidence>
<dbReference type="SUPFAM" id="SSF47576">
    <property type="entry name" value="Calponin-homology domain, CH-domain"/>
    <property type="match status" value="1"/>
</dbReference>
<sequence length="555" mass="60337">MEEPGQSTTGHFRESDIEFLRAQAKEWMEAVLGEDFDDSTSLEDMLADGALLYRVSQHIRDDVRFPGHVESVSHSVAASPSFEKKSSMKYQPYASVEAFLKVCKEVGLQDLDVFDPSDAVDKKDIRRVCVCLRRFSKKGRTLGIQVPDFDNVKDTLVTPGKMPREAVRRTQESLQRDSSRSSRSSGVNGVVSSETSSLIADLRKDDAESVSLELSEKSEGDKNGGHELDVAEEHGAPVVTDFGYSVKVAEPGVESLPLGEHNELDDTTKAKPLVSIRSGVDSTHGPAPRAAELDSLVSEALEFADRNGEEDGTDSPADSKNTFEAHTAPESFADSKDTAEAHTATESVADSKETVEAHTATESVADSKDTLETHIATKPVTKLPTEAPVPEKKQVEPFRGLVIDKPKPKPAEGTVEEKPNVKPSEQSRKGLFIAHLQGKVPYVNNLAKEIKKDVKKDNKKDGGSPWLAWLGGAVAIAGGVAGLLLSRKRSGDVDYSDDGHSSVNLFSGGLYKVRDGDNLTQIARKTGKQHWREIADRNPSIGNPDLIYPGDRLKL</sequence>
<reference evidence="5" key="1">
    <citation type="submission" date="2020-06" db="EMBL/GenBank/DDBJ databases">
        <title>WGS assembly of Ceratodon purpureus strain R40.</title>
        <authorList>
            <person name="Carey S.B."/>
            <person name="Jenkins J."/>
            <person name="Shu S."/>
            <person name="Lovell J.T."/>
            <person name="Sreedasyam A."/>
            <person name="Maumus F."/>
            <person name="Tiley G.P."/>
            <person name="Fernandez-Pozo N."/>
            <person name="Barry K."/>
            <person name="Chen C."/>
            <person name="Wang M."/>
            <person name="Lipzen A."/>
            <person name="Daum C."/>
            <person name="Saski C.A."/>
            <person name="Payton A.C."/>
            <person name="Mcbreen J.C."/>
            <person name="Conrad R.E."/>
            <person name="Kollar L.M."/>
            <person name="Olsson S."/>
            <person name="Huttunen S."/>
            <person name="Landis J.B."/>
            <person name="Wickett N.J."/>
            <person name="Johnson M.G."/>
            <person name="Rensing S.A."/>
            <person name="Grimwood J."/>
            <person name="Schmutz J."/>
            <person name="Mcdaniel S.F."/>
        </authorList>
    </citation>
    <scope>NUCLEOTIDE SEQUENCE</scope>
    <source>
        <strain evidence="5">R40</strain>
    </source>
</reference>
<evidence type="ECO:0000256" key="2">
    <source>
        <dbReference type="SAM" id="Phobius"/>
    </source>
</evidence>
<dbReference type="GO" id="GO:0051764">
    <property type="term" value="P:actin crosslink formation"/>
    <property type="evidence" value="ECO:0007669"/>
    <property type="project" value="TreeGrafter"/>
</dbReference>
<feature type="region of interest" description="Disordered" evidence="1">
    <location>
        <begin position="210"/>
        <end position="234"/>
    </location>
</feature>
<feature type="domain" description="Calponin-homology (CH)" evidence="3">
    <location>
        <begin position="18"/>
        <end position="140"/>
    </location>
</feature>
<keyword evidence="2" id="KW-0472">Membrane</keyword>
<dbReference type="InterPro" id="IPR001715">
    <property type="entry name" value="CH_dom"/>
</dbReference>
<feature type="transmembrane region" description="Helical" evidence="2">
    <location>
        <begin position="466"/>
        <end position="485"/>
    </location>
</feature>
<dbReference type="EMBL" id="CM026425">
    <property type="protein sequence ID" value="KAG0577446.1"/>
    <property type="molecule type" value="Genomic_DNA"/>
</dbReference>
<dbReference type="GO" id="GO:0008093">
    <property type="term" value="F:cytoskeletal anchor activity"/>
    <property type="evidence" value="ECO:0007669"/>
    <property type="project" value="TreeGrafter"/>
</dbReference>
<dbReference type="Pfam" id="PF01476">
    <property type="entry name" value="LysM"/>
    <property type="match status" value="1"/>
</dbReference>
<dbReference type="InterPro" id="IPR036779">
    <property type="entry name" value="LysM_dom_sf"/>
</dbReference>
<dbReference type="Proteomes" id="UP000822688">
    <property type="component" value="Chromosome 5"/>
</dbReference>
<name>A0A8T0I2U9_CERPU</name>
<dbReference type="Gene3D" id="1.10.418.10">
    <property type="entry name" value="Calponin-like domain"/>
    <property type="match status" value="1"/>
</dbReference>
<evidence type="ECO:0000256" key="1">
    <source>
        <dbReference type="SAM" id="MobiDB-lite"/>
    </source>
</evidence>
<dbReference type="SMART" id="SM00033">
    <property type="entry name" value="CH"/>
    <property type="match status" value="1"/>
</dbReference>
<dbReference type="AlphaFoldDB" id="A0A8T0I2U9"/>
<feature type="region of interest" description="Disordered" evidence="1">
    <location>
        <begin position="155"/>
        <end position="192"/>
    </location>
</feature>
<evidence type="ECO:0000259" key="3">
    <source>
        <dbReference type="PROSITE" id="PS50021"/>
    </source>
</evidence>
<dbReference type="Gene3D" id="3.10.350.10">
    <property type="entry name" value="LysM domain"/>
    <property type="match status" value="1"/>
</dbReference>
<dbReference type="PROSITE" id="PS50021">
    <property type="entry name" value="CH"/>
    <property type="match status" value="1"/>
</dbReference>
<dbReference type="PANTHER" id="PTHR46756:SF18">
    <property type="entry name" value="GAS2-LIKE PROTEIN PICKLED EGGS"/>
    <property type="match status" value="1"/>
</dbReference>
<dbReference type="GO" id="GO:0005884">
    <property type="term" value="C:actin filament"/>
    <property type="evidence" value="ECO:0007669"/>
    <property type="project" value="TreeGrafter"/>
</dbReference>
<dbReference type="SUPFAM" id="SSF54106">
    <property type="entry name" value="LysM domain"/>
    <property type="match status" value="1"/>
</dbReference>
<accession>A0A8T0I2U9</accession>
<comment type="caution">
    <text evidence="5">The sequence shown here is derived from an EMBL/GenBank/DDBJ whole genome shotgun (WGS) entry which is preliminary data.</text>
</comment>
<dbReference type="CDD" id="cd00014">
    <property type="entry name" value="CH_SF"/>
    <property type="match status" value="1"/>
</dbReference>
<feature type="region of interest" description="Disordered" evidence="1">
    <location>
        <begin position="302"/>
        <end position="388"/>
    </location>
</feature>